<gene>
    <name evidence="2" type="ORF">PoB_005487500</name>
</gene>
<dbReference type="AlphaFoldDB" id="A0AAV4C9L4"/>
<evidence type="ECO:0000313" key="3">
    <source>
        <dbReference type="Proteomes" id="UP000735302"/>
    </source>
</evidence>
<dbReference type="EMBL" id="BLXT01006036">
    <property type="protein sequence ID" value="GFO28370.1"/>
    <property type="molecule type" value="Genomic_DNA"/>
</dbReference>
<dbReference type="Proteomes" id="UP000735302">
    <property type="component" value="Unassembled WGS sequence"/>
</dbReference>
<protein>
    <submittedName>
        <fullName evidence="2">Uncharacterized protein</fullName>
    </submittedName>
</protein>
<organism evidence="2 3">
    <name type="scientific">Plakobranchus ocellatus</name>
    <dbReference type="NCBI Taxonomy" id="259542"/>
    <lineage>
        <taxon>Eukaryota</taxon>
        <taxon>Metazoa</taxon>
        <taxon>Spiralia</taxon>
        <taxon>Lophotrochozoa</taxon>
        <taxon>Mollusca</taxon>
        <taxon>Gastropoda</taxon>
        <taxon>Heterobranchia</taxon>
        <taxon>Euthyneura</taxon>
        <taxon>Panpulmonata</taxon>
        <taxon>Sacoglossa</taxon>
        <taxon>Placobranchoidea</taxon>
        <taxon>Plakobranchidae</taxon>
        <taxon>Plakobranchus</taxon>
    </lineage>
</organism>
<comment type="caution">
    <text evidence="2">The sequence shown here is derived from an EMBL/GenBank/DDBJ whole genome shotgun (WGS) entry which is preliminary data.</text>
</comment>
<feature type="region of interest" description="Disordered" evidence="1">
    <location>
        <begin position="39"/>
        <end position="59"/>
    </location>
</feature>
<evidence type="ECO:0000256" key="1">
    <source>
        <dbReference type="SAM" id="MobiDB-lite"/>
    </source>
</evidence>
<accession>A0AAV4C9L4</accession>
<sequence length="102" mass="11692">MRVHVYLSDRKARIKKKAAYKPAEYGQVWRGLDSQRGQEFSQAKSIRGTHFGDQAQGPEMKEGVIRRGHRGGHHACRMHDFLPFQESANVAHILVRVKVSLR</sequence>
<name>A0AAV4C9L4_9GAST</name>
<evidence type="ECO:0000313" key="2">
    <source>
        <dbReference type="EMBL" id="GFO28370.1"/>
    </source>
</evidence>
<keyword evidence="3" id="KW-1185">Reference proteome</keyword>
<proteinExistence type="predicted"/>
<reference evidence="2 3" key="1">
    <citation type="journal article" date="2021" name="Elife">
        <title>Chloroplast acquisition without the gene transfer in kleptoplastic sea slugs, Plakobranchus ocellatus.</title>
        <authorList>
            <person name="Maeda T."/>
            <person name="Takahashi S."/>
            <person name="Yoshida T."/>
            <person name="Shimamura S."/>
            <person name="Takaki Y."/>
            <person name="Nagai Y."/>
            <person name="Toyoda A."/>
            <person name="Suzuki Y."/>
            <person name="Arimoto A."/>
            <person name="Ishii H."/>
            <person name="Satoh N."/>
            <person name="Nishiyama T."/>
            <person name="Hasebe M."/>
            <person name="Maruyama T."/>
            <person name="Minagawa J."/>
            <person name="Obokata J."/>
            <person name="Shigenobu S."/>
        </authorList>
    </citation>
    <scope>NUCLEOTIDE SEQUENCE [LARGE SCALE GENOMIC DNA]</scope>
</reference>